<dbReference type="HAMAP" id="MF_00125">
    <property type="entry name" value="HisZ"/>
    <property type="match status" value="1"/>
</dbReference>
<evidence type="ECO:0000256" key="4">
    <source>
        <dbReference type="ARBA" id="ARBA00020397"/>
    </source>
</evidence>
<comment type="subunit">
    <text evidence="8">Heteromultimer composed of HisG and HisZ subunits.</text>
</comment>
<evidence type="ECO:0000256" key="9">
    <source>
        <dbReference type="PIRSR" id="PIRSR001549-1"/>
    </source>
</evidence>
<accession>A0A2K4MNM1</accession>
<comment type="pathway">
    <text evidence="2 8">Amino-acid biosynthesis; L-histidine biosynthesis; L-histidine from 5-phospho-alpha-D-ribose 1-diphosphate: step 1/9.</text>
</comment>
<keyword evidence="6 8" id="KW-0368">Histidine biosynthesis</keyword>
<keyword evidence="12" id="KW-1185">Reference proteome</keyword>
<dbReference type="AlphaFoldDB" id="A0A2K4MNM1"/>
<dbReference type="InterPro" id="IPR004517">
    <property type="entry name" value="HisZ"/>
</dbReference>
<dbReference type="InterPro" id="IPR045864">
    <property type="entry name" value="aa-tRNA-synth_II/BPL/LPL"/>
</dbReference>
<gene>
    <name evidence="8" type="primary">hisZ</name>
    <name evidence="11" type="ORF">C2134_10610</name>
</gene>
<keyword evidence="8" id="KW-0028">Amino-acid biosynthesis</keyword>
<dbReference type="GO" id="GO:0000105">
    <property type="term" value="P:L-histidine biosynthetic process"/>
    <property type="evidence" value="ECO:0007669"/>
    <property type="project" value="UniProtKB-UniRule"/>
</dbReference>
<dbReference type="CDD" id="cd00773">
    <property type="entry name" value="HisRS-like_core"/>
    <property type="match status" value="1"/>
</dbReference>
<dbReference type="GO" id="GO:0016757">
    <property type="term" value="F:glycosyltransferase activity"/>
    <property type="evidence" value="ECO:0007669"/>
    <property type="project" value="UniProtKB-KW"/>
</dbReference>
<organism evidence="11 12">
    <name type="scientific">Chromobacterium sinusclupearum</name>
    <dbReference type="NCBI Taxonomy" id="2077146"/>
    <lineage>
        <taxon>Bacteria</taxon>
        <taxon>Pseudomonadati</taxon>
        <taxon>Pseudomonadota</taxon>
        <taxon>Betaproteobacteria</taxon>
        <taxon>Neisseriales</taxon>
        <taxon>Chromobacteriaceae</taxon>
        <taxon>Chromobacterium</taxon>
    </lineage>
</organism>
<dbReference type="Proteomes" id="UP000236416">
    <property type="component" value="Unassembled WGS sequence"/>
</dbReference>
<evidence type="ECO:0000256" key="7">
    <source>
        <dbReference type="ARBA" id="ARBA00025246"/>
    </source>
</evidence>
<reference evidence="11 12" key="1">
    <citation type="submission" date="2018-01" db="EMBL/GenBank/DDBJ databases">
        <title>Genomic Sequence of Chromobacterium MWU13-2610 from wild cranberry bogs within the Cape Cod National Seashore.</title>
        <authorList>
            <person name="O'Hara-Hanley K."/>
            <person name="Soby S."/>
            <person name="Harrison A."/>
        </authorList>
    </citation>
    <scope>NUCLEOTIDE SEQUENCE [LARGE SCALE GENOMIC DNA]</scope>
    <source>
        <strain evidence="11 12">MWU13-2610</strain>
    </source>
</reference>
<dbReference type="NCBIfam" id="NF009086">
    <property type="entry name" value="PRK12421.1"/>
    <property type="match status" value="1"/>
</dbReference>
<keyword evidence="11" id="KW-0328">Glycosyltransferase</keyword>
<dbReference type="EMBL" id="PPTF01000043">
    <property type="protein sequence ID" value="POA98660.1"/>
    <property type="molecule type" value="Genomic_DNA"/>
</dbReference>
<feature type="binding site" evidence="9">
    <location>
        <begin position="80"/>
        <end position="82"/>
    </location>
    <ligand>
        <name>L-histidine</name>
        <dbReference type="ChEBI" id="CHEBI:57595"/>
    </ligand>
</feature>
<dbReference type="SUPFAM" id="SSF55681">
    <property type="entry name" value="Class II aaRS and biotin synthetases"/>
    <property type="match status" value="1"/>
</dbReference>
<evidence type="ECO:0000313" key="12">
    <source>
        <dbReference type="Proteomes" id="UP000236416"/>
    </source>
</evidence>
<evidence type="ECO:0000256" key="5">
    <source>
        <dbReference type="ARBA" id="ARBA00022490"/>
    </source>
</evidence>
<dbReference type="RefSeq" id="WP_103319892.1">
    <property type="nucleotide sequence ID" value="NZ_PPTF01000043.1"/>
</dbReference>
<comment type="miscellaneous">
    <text evidence="8">This function is generally fulfilled by the C-terminal part of HisG, which is missing in some bacteria such as this one.</text>
</comment>
<comment type="subcellular location">
    <subcellularLocation>
        <location evidence="1 8">Cytoplasm</location>
    </subcellularLocation>
</comment>
<dbReference type="Gene3D" id="3.30.930.10">
    <property type="entry name" value="Bira Bifunctional Protein, Domain 2"/>
    <property type="match status" value="1"/>
</dbReference>
<dbReference type="PIRSF" id="PIRSF001549">
    <property type="entry name" value="His-tRNA_synth"/>
    <property type="match status" value="1"/>
</dbReference>
<feature type="binding site" evidence="9">
    <location>
        <position position="128"/>
    </location>
    <ligand>
        <name>L-histidine</name>
        <dbReference type="ChEBI" id="CHEBI:57595"/>
    </ligand>
</feature>
<protein>
    <recommendedName>
        <fullName evidence="4 8">ATP phosphoribosyltransferase regulatory subunit</fullName>
    </recommendedName>
</protein>
<dbReference type="InterPro" id="IPR004516">
    <property type="entry name" value="HisRS/HisZ"/>
</dbReference>
<sequence>MRNWLLPEYIADILPATARQVESAKAAMLEGFRVAGYELVLPPLIEYIDSLVSEGDVTLDLKTFKLDDQLSGRQLGLRADITPQVARIDAHLLGGRTGVTRLCYAGSVVHSRPSGLTSSREPLQVGAELYGYAGIEADLEIIDLMLSTLEKAGVEKLRLDVGHIAIYRGLAAAAGLAPEVSRELFGLLQNKDAAGIAALVAGVAEPYKGAFLALPELYGPASVLEKARTRLPSLPEVELGLMQLSAIARAMQGRVELSFDLAELRGDFYHTGLMFAAYAPGWSDAIARGGRYDNVGRRFGRARPATGFSLDLRDLLRILPERDSSRGIRVAARHLPAAAEEVARLRASGEMVVVDYLGESAEALNCDRELVPAEQGWQLAPFH</sequence>
<dbReference type="UniPathway" id="UPA00031">
    <property type="reaction ID" value="UER00006"/>
</dbReference>
<evidence type="ECO:0000256" key="8">
    <source>
        <dbReference type="HAMAP-Rule" id="MF_00125"/>
    </source>
</evidence>
<dbReference type="PANTHER" id="PTHR11476">
    <property type="entry name" value="HISTIDYL-TRNA SYNTHETASE"/>
    <property type="match status" value="1"/>
</dbReference>
<feature type="binding site" evidence="9">
    <location>
        <position position="124"/>
    </location>
    <ligand>
        <name>L-histidine</name>
        <dbReference type="ChEBI" id="CHEBI:57595"/>
    </ligand>
</feature>
<evidence type="ECO:0000256" key="6">
    <source>
        <dbReference type="ARBA" id="ARBA00023102"/>
    </source>
</evidence>
<comment type="function">
    <text evidence="7 8">Required for the first step of histidine biosynthesis. May allow the feedback regulation of ATP phosphoribosyltransferase activity by histidine.</text>
</comment>
<proteinExistence type="inferred from homology"/>
<comment type="similarity">
    <text evidence="3 8">Belongs to the class-II aminoacyl-tRNA synthetase family. HisZ subfamily.</text>
</comment>
<keyword evidence="11" id="KW-0808">Transferase</keyword>
<feature type="binding site" evidence="9">
    <location>
        <position position="265"/>
    </location>
    <ligand>
        <name>L-histidine</name>
        <dbReference type="ChEBI" id="CHEBI:57595"/>
    </ligand>
</feature>
<dbReference type="GO" id="GO:0005737">
    <property type="term" value="C:cytoplasm"/>
    <property type="evidence" value="ECO:0007669"/>
    <property type="project" value="UniProtKB-SubCell"/>
</dbReference>
<comment type="caution">
    <text evidence="11">The sequence shown here is derived from an EMBL/GenBank/DDBJ whole genome shotgun (WGS) entry which is preliminary data.</text>
</comment>
<dbReference type="PANTHER" id="PTHR11476:SF7">
    <property type="entry name" value="HISTIDINE--TRNA LIGASE"/>
    <property type="match status" value="1"/>
</dbReference>
<evidence type="ECO:0000313" key="11">
    <source>
        <dbReference type="EMBL" id="POA98660.1"/>
    </source>
</evidence>
<feature type="domain" description="Class II Histidinyl-tRNA synthetase (HisRS)-like catalytic core" evidence="10">
    <location>
        <begin position="9"/>
        <end position="315"/>
    </location>
</feature>
<dbReference type="Pfam" id="PF13393">
    <property type="entry name" value="tRNA-synt_His"/>
    <property type="match status" value="1"/>
</dbReference>
<evidence type="ECO:0000256" key="2">
    <source>
        <dbReference type="ARBA" id="ARBA00004667"/>
    </source>
</evidence>
<keyword evidence="5 8" id="KW-0963">Cytoplasm</keyword>
<evidence type="ECO:0000256" key="1">
    <source>
        <dbReference type="ARBA" id="ARBA00004496"/>
    </source>
</evidence>
<name>A0A2K4MNM1_9NEIS</name>
<evidence type="ECO:0000256" key="3">
    <source>
        <dbReference type="ARBA" id="ARBA00005539"/>
    </source>
</evidence>
<evidence type="ECO:0000259" key="10">
    <source>
        <dbReference type="Pfam" id="PF13393"/>
    </source>
</evidence>
<dbReference type="NCBIfam" id="NF008935">
    <property type="entry name" value="PRK12292.1-1"/>
    <property type="match status" value="1"/>
</dbReference>
<dbReference type="InterPro" id="IPR041715">
    <property type="entry name" value="HisRS-like_core"/>
</dbReference>